<dbReference type="RefSeq" id="XP_044546642.1">
    <property type="nucleotide sequence ID" value="XM_044697493.1"/>
</dbReference>
<evidence type="ECO:0000313" key="4">
    <source>
        <dbReference type="Proteomes" id="UP000816034"/>
    </source>
</evidence>
<dbReference type="PANTHER" id="PTHR43603">
    <property type="entry name" value="COBW DOMAIN-CONTAINING PROTEIN DDB_G0274527"/>
    <property type="match status" value="1"/>
</dbReference>
<dbReference type="EMBL" id="PYSW02000029">
    <property type="protein sequence ID" value="KAG2379380.1"/>
    <property type="molecule type" value="Genomic_DNA"/>
</dbReference>
<dbReference type="Gene3D" id="3.40.50.300">
    <property type="entry name" value="P-loop containing nucleotide triphosphate hydrolases"/>
    <property type="match status" value="1"/>
</dbReference>
<feature type="compositionally biased region" description="Basic residues" evidence="1">
    <location>
        <begin position="191"/>
        <end position="208"/>
    </location>
</feature>
<feature type="region of interest" description="Disordered" evidence="1">
    <location>
        <begin position="1"/>
        <end position="28"/>
    </location>
</feature>
<dbReference type="CDD" id="cd03112">
    <property type="entry name" value="CobW-like"/>
    <property type="match status" value="1"/>
</dbReference>
<dbReference type="AlphaFoldDB" id="A0AA88GM67"/>
<feature type="region of interest" description="Disordered" evidence="1">
    <location>
        <begin position="181"/>
        <end position="208"/>
    </location>
</feature>
<organism evidence="3 4">
    <name type="scientific">Naegleria lovaniensis</name>
    <name type="common">Amoeba</name>
    <dbReference type="NCBI Taxonomy" id="51637"/>
    <lineage>
        <taxon>Eukaryota</taxon>
        <taxon>Discoba</taxon>
        <taxon>Heterolobosea</taxon>
        <taxon>Tetramitia</taxon>
        <taxon>Eutetramitia</taxon>
        <taxon>Vahlkampfiidae</taxon>
        <taxon>Naegleria</taxon>
    </lineage>
</organism>
<dbReference type="Pfam" id="PF07683">
    <property type="entry name" value="CobW_C"/>
    <property type="match status" value="1"/>
</dbReference>
<protein>
    <recommendedName>
        <fullName evidence="2">CobW C-terminal domain-containing protein</fullName>
    </recommendedName>
</protein>
<dbReference type="InterPro" id="IPR051927">
    <property type="entry name" value="Zn_Chap_cDPG_Synth"/>
</dbReference>
<evidence type="ECO:0000256" key="1">
    <source>
        <dbReference type="SAM" id="MobiDB-lite"/>
    </source>
</evidence>
<dbReference type="InterPro" id="IPR003495">
    <property type="entry name" value="CobW/HypB/UreG_nucleotide-bd"/>
</dbReference>
<feature type="domain" description="CobW C-terminal" evidence="2">
    <location>
        <begin position="373"/>
        <end position="504"/>
    </location>
</feature>
<accession>A0AA88GM67</accession>
<sequence>MSTPTNQQTLTEMLSHSQQAPHPKRQLEHQVGEHANDLHQTDDDSCWEDEQEDATTIKKKIPVTLLSGFLGAGKTTLLKHILKNRENLKVAVIVNDMAELNIDNALIEKSGVKLKQSEEKLVSMQNGCICCTLREDLLMELYELAQEGRFDYCVIESTGIGEPMQVAETFTFDVEFEMVDSDEEEATSKQQNKKRKSSKKNNHQTVSKKKQTMILSDFAQLDTCVTVVDACSFFHDLSSIETFAERFGKTKDESKATNDNNNNKDSPKDEKEEDATSEYEKNIANLLIDQIEFANVILLNKIDLVQTDELKQIRAFIHKLNPEAVIHETQNSQVELSQVLHTGLFDFEKAACNSGWLKELRGSHQPETLEYGISSFVYRRRRPFHTEKLYDLFYREKYLQQVALRSKGYAWLCTRNDYCGDWEQAGHQITIHDGGKFFVALGEDVCIELYGKEIVEKAIKNDFYQGKDEDSSSDMVIGDRRQEIVIIGQNLNIEEICNKLDQALITEEEFSKGPQYYSTLCKDEFEPFTSFLDVDPNMEWETDDDEE</sequence>
<keyword evidence="4" id="KW-1185">Reference proteome</keyword>
<dbReference type="SUPFAM" id="SSF52540">
    <property type="entry name" value="P-loop containing nucleoside triphosphate hydrolases"/>
    <property type="match status" value="1"/>
</dbReference>
<feature type="region of interest" description="Disordered" evidence="1">
    <location>
        <begin position="250"/>
        <end position="277"/>
    </location>
</feature>
<evidence type="ECO:0000259" key="2">
    <source>
        <dbReference type="SMART" id="SM00833"/>
    </source>
</evidence>
<comment type="caution">
    <text evidence="3">The sequence shown here is derived from an EMBL/GenBank/DDBJ whole genome shotgun (WGS) entry which is preliminary data.</text>
</comment>
<proteinExistence type="predicted"/>
<dbReference type="Pfam" id="PF02492">
    <property type="entry name" value="cobW"/>
    <property type="match status" value="2"/>
</dbReference>
<dbReference type="InterPro" id="IPR027417">
    <property type="entry name" value="P-loop_NTPase"/>
</dbReference>
<reference evidence="3 4" key="1">
    <citation type="journal article" date="2018" name="BMC Genomics">
        <title>The genome of Naegleria lovaniensis, the basis for a comparative approach to unravel pathogenicity factors of the human pathogenic amoeba N. fowleri.</title>
        <authorList>
            <person name="Liechti N."/>
            <person name="Schurch N."/>
            <person name="Bruggmann R."/>
            <person name="Wittwer M."/>
        </authorList>
    </citation>
    <scope>NUCLEOTIDE SEQUENCE [LARGE SCALE GENOMIC DNA]</scope>
    <source>
        <strain evidence="3 4">ATCC 30569</strain>
    </source>
</reference>
<dbReference type="SMART" id="SM00833">
    <property type="entry name" value="CobW_C"/>
    <property type="match status" value="1"/>
</dbReference>
<gene>
    <name evidence="3" type="ORF">C9374_007519</name>
</gene>
<dbReference type="InterPro" id="IPR011629">
    <property type="entry name" value="CobW-like_C"/>
</dbReference>
<name>A0AA88GM67_NAELO</name>
<feature type="compositionally biased region" description="Polar residues" evidence="1">
    <location>
        <begin position="1"/>
        <end position="20"/>
    </location>
</feature>
<dbReference type="PANTHER" id="PTHR43603:SF1">
    <property type="entry name" value="ZINC-REGULATED GTPASE METALLOPROTEIN ACTIVATOR 1"/>
    <property type="match status" value="1"/>
</dbReference>
<dbReference type="Proteomes" id="UP000816034">
    <property type="component" value="Unassembled WGS sequence"/>
</dbReference>
<evidence type="ECO:0000313" key="3">
    <source>
        <dbReference type="EMBL" id="KAG2379380.1"/>
    </source>
</evidence>
<dbReference type="GeneID" id="68099973"/>